<dbReference type="InterPro" id="IPR001881">
    <property type="entry name" value="EGF-like_Ca-bd_dom"/>
</dbReference>
<organism evidence="15 16">
    <name type="scientific">Chiloscyllium punctatum</name>
    <name type="common">Brownbanded bambooshark</name>
    <name type="synonym">Hemiscyllium punctatum</name>
    <dbReference type="NCBI Taxonomy" id="137246"/>
    <lineage>
        <taxon>Eukaryota</taxon>
        <taxon>Metazoa</taxon>
        <taxon>Chordata</taxon>
        <taxon>Craniata</taxon>
        <taxon>Vertebrata</taxon>
        <taxon>Chondrichthyes</taxon>
        <taxon>Elasmobranchii</taxon>
        <taxon>Galeomorphii</taxon>
        <taxon>Galeoidea</taxon>
        <taxon>Orectolobiformes</taxon>
        <taxon>Hemiscylliidae</taxon>
        <taxon>Chiloscyllium</taxon>
    </lineage>
</organism>
<keyword evidence="10 11" id="KW-1015">Disulfide bond</keyword>
<dbReference type="InterPro" id="IPR001304">
    <property type="entry name" value="C-type_lectin-like"/>
</dbReference>
<evidence type="ECO:0000256" key="3">
    <source>
        <dbReference type="ARBA" id="ARBA00022553"/>
    </source>
</evidence>
<comment type="caution">
    <text evidence="15">The sequence shown here is derived from an EMBL/GenBank/DDBJ whole genome shotgun (WGS) entry which is preliminary data.</text>
</comment>
<evidence type="ECO:0000256" key="8">
    <source>
        <dbReference type="ARBA" id="ARBA00022989"/>
    </source>
</evidence>
<dbReference type="InterPro" id="IPR018097">
    <property type="entry name" value="EGF_Ca-bd_CS"/>
</dbReference>
<evidence type="ECO:0000256" key="11">
    <source>
        <dbReference type="PROSITE-ProRule" id="PRU00076"/>
    </source>
</evidence>
<dbReference type="Pfam" id="PF00059">
    <property type="entry name" value="Lectin_C"/>
    <property type="match status" value="1"/>
</dbReference>
<dbReference type="PROSITE" id="PS50041">
    <property type="entry name" value="C_TYPE_LECTIN_2"/>
    <property type="match status" value="1"/>
</dbReference>
<evidence type="ECO:0000259" key="13">
    <source>
        <dbReference type="PROSITE" id="PS50026"/>
    </source>
</evidence>
<dbReference type="GO" id="GO:0005509">
    <property type="term" value="F:calcium ion binding"/>
    <property type="evidence" value="ECO:0007669"/>
    <property type="project" value="InterPro"/>
</dbReference>
<feature type="signal peptide" evidence="12">
    <location>
        <begin position="1"/>
        <end position="17"/>
    </location>
</feature>
<comment type="subcellular location">
    <subcellularLocation>
        <location evidence="1">Membrane</location>
        <topology evidence="1">Single-pass type I membrane protein</topology>
    </subcellularLocation>
</comment>
<dbReference type="Proteomes" id="UP000287033">
    <property type="component" value="Unassembled WGS sequence"/>
</dbReference>
<feature type="domain" description="C-type lectin" evidence="14">
    <location>
        <begin position="36"/>
        <end position="159"/>
    </location>
</feature>
<dbReference type="Gene3D" id="3.10.100.10">
    <property type="entry name" value="Mannose-Binding Protein A, subunit A"/>
    <property type="match status" value="1"/>
</dbReference>
<evidence type="ECO:0000256" key="7">
    <source>
        <dbReference type="ARBA" id="ARBA00022737"/>
    </source>
</evidence>
<dbReference type="InterPro" id="IPR051505">
    <property type="entry name" value="C-type_lectin_domain"/>
</dbReference>
<keyword evidence="4" id="KW-0812">Transmembrane</keyword>
<dbReference type="PANTHER" id="PTHR14789">
    <property type="entry name" value="CHONDROLECTIN VARIANT CHODLFDELTAE"/>
    <property type="match status" value="1"/>
</dbReference>
<keyword evidence="8" id="KW-1133">Transmembrane helix</keyword>
<dbReference type="OMA" id="LCMAREE"/>
<dbReference type="SMART" id="SM00034">
    <property type="entry name" value="CLECT"/>
    <property type="match status" value="1"/>
</dbReference>
<dbReference type="SUPFAM" id="SSF57184">
    <property type="entry name" value="Growth factor receptor domain"/>
    <property type="match status" value="1"/>
</dbReference>
<name>A0A401TJ58_CHIPU</name>
<dbReference type="InterPro" id="IPR016187">
    <property type="entry name" value="CTDL_fold"/>
</dbReference>
<evidence type="ECO:0000256" key="1">
    <source>
        <dbReference type="ARBA" id="ARBA00004479"/>
    </source>
</evidence>
<evidence type="ECO:0000259" key="14">
    <source>
        <dbReference type="PROSITE" id="PS50041"/>
    </source>
</evidence>
<gene>
    <name evidence="15" type="ORF">chiPu_0026831</name>
</gene>
<sequence length="445" mass="48067">MLLLLVLLLVGPGLAWGTNPGDRSPTVRAVCGPDSCYTAHLERRAFREAWRACRERGGNLASIRRSREARLVEELLEGLPGHLAQGPLKLWLGLQRQPRQCAPHKALRGFTWMTGDQDTSYSNWLQEEVPGSCPASRCVVVSYAADSGHTNHKWLDGSCRLAVDGYLCRFSSPRGMCPGLDGHEPVYSTPFGVTAPALRHVPFGSVATLRCAGGDTQSLLCMAREEAALPGVGRGVGWSREPPFCQEEGAPGWCAGGANGGCQHTCVDEGAFYHCQCRDGYQLGEDGRSCAPLERCPGGLAEDGQCLDVGECRGVGCRGTGVCDDPRGCPCPEGYQLEGGECVDVDECQHRPCAQLCANAEGSYLCYCRVGFTLSEDDGTSCMDVDECQYQGACQQVCINYPGRYQCHCEEGYALEPDGYSCRPLRPHLSPPRRDWGAPTTTTAP</sequence>
<dbReference type="Gene3D" id="2.10.25.10">
    <property type="entry name" value="Laminin"/>
    <property type="match status" value="3"/>
</dbReference>
<reference evidence="15 16" key="1">
    <citation type="journal article" date="2018" name="Nat. Ecol. Evol.">
        <title>Shark genomes provide insights into elasmobranch evolution and the origin of vertebrates.</title>
        <authorList>
            <person name="Hara Y"/>
            <person name="Yamaguchi K"/>
            <person name="Onimaru K"/>
            <person name="Kadota M"/>
            <person name="Koyanagi M"/>
            <person name="Keeley SD"/>
            <person name="Tatsumi K"/>
            <person name="Tanaka K"/>
            <person name="Motone F"/>
            <person name="Kageyama Y"/>
            <person name="Nozu R"/>
            <person name="Adachi N"/>
            <person name="Nishimura O"/>
            <person name="Nakagawa R"/>
            <person name="Tanegashima C"/>
            <person name="Kiyatake I"/>
            <person name="Matsumoto R"/>
            <person name="Murakumo K"/>
            <person name="Nishida K"/>
            <person name="Terakita A"/>
            <person name="Kuratani S"/>
            <person name="Sato K"/>
            <person name="Hyodo S Kuraku.S."/>
        </authorList>
    </citation>
    <scope>NUCLEOTIDE SEQUENCE [LARGE SCALE GENOMIC DNA]</scope>
</reference>
<accession>A0A401TJ58</accession>
<keyword evidence="3" id="KW-0597">Phosphoprotein</keyword>
<dbReference type="InterPro" id="IPR000742">
    <property type="entry name" value="EGF"/>
</dbReference>
<dbReference type="AlphaFoldDB" id="A0A401TJ58"/>
<dbReference type="PROSITE" id="PS00010">
    <property type="entry name" value="ASX_HYDROXYL"/>
    <property type="match status" value="2"/>
</dbReference>
<dbReference type="PROSITE" id="PS50026">
    <property type="entry name" value="EGF_3"/>
    <property type="match status" value="1"/>
</dbReference>
<evidence type="ECO:0000256" key="9">
    <source>
        <dbReference type="ARBA" id="ARBA00023136"/>
    </source>
</evidence>
<dbReference type="InterPro" id="IPR026823">
    <property type="entry name" value="cEGF"/>
</dbReference>
<dbReference type="PANTHER" id="PTHR14789:SF4">
    <property type="entry name" value="ENDOSIALIN"/>
    <property type="match status" value="1"/>
</dbReference>
<dbReference type="EMBL" id="BEZZ01088346">
    <property type="protein sequence ID" value="GCC42667.1"/>
    <property type="molecule type" value="Genomic_DNA"/>
</dbReference>
<dbReference type="PIRSF" id="PIRSF001775">
    <property type="entry name" value="CD93/CD141"/>
    <property type="match status" value="1"/>
</dbReference>
<evidence type="ECO:0000256" key="6">
    <source>
        <dbReference type="ARBA" id="ARBA00022734"/>
    </source>
</evidence>
<keyword evidence="6" id="KW-0430">Lectin</keyword>
<keyword evidence="9" id="KW-0472">Membrane</keyword>
<dbReference type="Pfam" id="PF12662">
    <property type="entry name" value="cEGF"/>
    <property type="match status" value="1"/>
</dbReference>
<dbReference type="OrthoDB" id="10045365at2759"/>
<keyword evidence="2 11" id="KW-0245">EGF-like domain</keyword>
<keyword evidence="16" id="KW-1185">Reference proteome</keyword>
<evidence type="ECO:0000256" key="5">
    <source>
        <dbReference type="ARBA" id="ARBA00022729"/>
    </source>
</evidence>
<comment type="caution">
    <text evidence="11">Lacks conserved residue(s) required for the propagation of feature annotation.</text>
</comment>
<evidence type="ECO:0000256" key="12">
    <source>
        <dbReference type="SAM" id="SignalP"/>
    </source>
</evidence>
<dbReference type="Pfam" id="PF14670">
    <property type="entry name" value="FXa_inhibition"/>
    <property type="match status" value="1"/>
</dbReference>
<dbReference type="PROSITE" id="PS01187">
    <property type="entry name" value="EGF_CA"/>
    <property type="match status" value="1"/>
</dbReference>
<feature type="chain" id="PRO_5019325252" description="Thrombomodulin" evidence="12">
    <location>
        <begin position="18"/>
        <end position="445"/>
    </location>
</feature>
<evidence type="ECO:0000313" key="15">
    <source>
        <dbReference type="EMBL" id="GCC42667.1"/>
    </source>
</evidence>
<dbReference type="STRING" id="137246.A0A401TJ58"/>
<evidence type="ECO:0000256" key="10">
    <source>
        <dbReference type="ARBA" id="ARBA00023157"/>
    </source>
</evidence>
<feature type="domain" description="EGF-like" evidence="13">
    <location>
        <begin position="384"/>
        <end position="416"/>
    </location>
</feature>
<keyword evidence="7" id="KW-0677">Repeat</keyword>
<dbReference type="SUPFAM" id="SSF57196">
    <property type="entry name" value="EGF/Laminin"/>
    <property type="match status" value="1"/>
</dbReference>
<evidence type="ECO:0008006" key="17">
    <source>
        <dbReference type="Google" id="ProtNLM"/>
    </source>
</evidence>
<feature type="disulfide bond" evidence="11">
    <location>
        <begin position="388"/>
        <end position="398"/>
    </location>
</feature>
<evidence type="ECO:0000256" key="2">
    <source>
        <dbReference type="ARBA" id="ARBA00022536"/>
    </source>
</evidence>
<feature type="non-terminal residue" evidence="15">
    <location>
        <position position="445"/>
    </location>
</feature>
<keyword evidence="5 12" id="KW-0732">Signal</keyword>
<dbReference type="FunFam" id="2.10.25.10:FF:000240">
    <property type="entry name" value="Vitamin K-dependent protein S"/>
    <property type="match status" value="2"/>
</dbReference>
<dbReference type="GO" id="GO:0030246">
    <property type="term" value="F:carbohydrate binding"/>
    <property type="evidence" value="ECO:0007669"/>
    <property type="project" value="UniProtKB-KW"/>
</dbReference>
<protein>
    <recommendedName>
        <fullName evidence="17">Thrombomodulin</fullName>
    </recommendedName>
</protein>
<dbReference type="InterPro" id="IPR000152">
    <property type="entry name" value="EGF-type_Asp/Asn_hydroxyl_site"/>
</dbReference>
<evidence type="ECO:0000256" key="4">
    <source>
        <dbReference type="ARBA" id="ARBA00022692"/>
    </source>
</evidence>
<proteinExistence type="predicted"/>
<dbReference type="SUPFAM" id="SSF56436">
    <property type="entry name" value="C-type lectin-like"/>
    <property type="match status" value="1"/>
</dbReference>
<dbReference type="InterPro" id="IPR016186">
    <property type="entry name" value="C-type_lectin-like/link_sf"/>
</dbReference>
<dbReference type="GO" id="GO:0016020">
    <property type="term" value="C:membrane"/>
    <property type="evidence" value="ECO:0007669"/>
    <property type="project" value="UniProtKB-SubCell"/>
</dbReference>
<dbReference type="InterPro" id="IPR009030">
    <property type="entry name" value="Growth_fac_rcpt_cys_sf"/>
</dbReference>
<dbReference type="SMART" id="SM00179">
    <property type="entry name" value="EGF_CA"/>
    <property type="match status" value="4"/>
</dbReference>
<dbReference type="SMART" id="SM00181">
    <property type="entry name" value="EGF"/>
    <property type="match status" value="4"/>
</dbReference>
<dbReference type="CDD" id="cd03600">
    <property type="entry name" value="CLECT_thrombomodulin_like"/>
    <property type="match status" value="1"/>
</dbReference>
<evidence type="ECO:0000313" key="16">
    <source>
        <dbReference type="Proteomes" id="UP000287033"/>
    </source>
</evidence>